<dbReference type="OrthoDB" id="9797223at2"/>
<accession>A0A1I6W6S8</accession>
<dbReference type="Gene3D" id="1.10.10.10">
    <property type="entry name" value="Winged helix-like DNA-binding domain superfamily/Winged helix DNA-binding domain"/>
    <property type="match status" value="1"/>
</dbReference>
<dbReference type="SMART" id="SM00420">
    <property type="entry name" value="HTH_DEOR"/>
    <property type="match status" value="1"/>
</dbReference>
<protein>
    <submittedName>
        <fullName evidence="6">Transcriptional regulator, DeoR family</fullName>
    </submittedName>
</protein>
<dbReference type="PANTHER" id="PTHR30363:SF4">
    <property type="entry name" value="GLYCEROL-3-PHOSPHATE REGULON REPRESSOR"/>
    <property type="match status" value="1"/>
</dbReference>
<evidence type="ECO:0000259" key="5">
    <source>
        <dbReference type="PROSITE" id="PS51000"/>
    </source>
</evidence>
<dbReference type="SUPFAM" id="SSF100950">
    <property type="entry name" value="NagB/RpiA/CoA transferase-like"/>
    <property type="match status" value="1"/>
</dbReference>
<organism evidence="6 7">
    <name type="scientific">Alloyangia pacifica</name>
    <dbReference type="NCBI Taxonomy" id="311180"/>
    <lineage>
        <taxon>Bacteria</taxon>
        <taxon>Pseudomonadati</taxon>
        <taxon>Pseudomonadota</taxon>
        <taxon>Alphaproteobacteria</taxon>
        <taxon>Rhodobacterales</taxon>
        <taxon>Roseobacteraceae</taxon>
        <taxon>Alloyangia</taxon>
    </lineage>
</organism>
<dbReference type="InterPro" id="IPR014036">
    <property type="entry name" value="DeoR-like_C"/>
</dbReference>
<dbReference type="AlphaFoldDB" id="A0A1I6W6S8"/>
<dbReference type="SMART" id="SM01134">
    <property type="entry name" value="DeoRC"/>
    <property type="match status" value="1"/>
</dbReference>
<dbReference type="Pfam" id="PF00455">
    <property type="entry name" value="DeoRC"/>
    <property type="match status" value="1"/>
</dbReference>
<dbReference type="PROSITE" id="PS00894">
    <property type="entry name" value="HTH_DEOR_1"/>
    <property type="match status" value="1"/>
</dbReference>
<dbReference type="RefSeq" id="WP_092430629.1">
    <property type="nucleotide sequence ID" value="NZ_FNCL01000021.1"/>
</dbReference>
<keyword evidence="3" id="KW-0238">DNA-binding</keyword>
<keyword evidence="4" id="KW-0804">Transcription</keyword>
<feature type="domain" description="HTH deoR-type" evidence="5">
    <location>
        <begin position="6"/>
        <end position="61"/>
    </location>
</feature>
<dbReference type="GO" id="GO:0003700">
    <property type="term" value="F:DNA-binding transcription factor activity"/>
    <property type="evidence" value="ECO:0007669"/>
    <property type="project" value="InterPro"/>
</dbReference>
<evidence type="ECO:0000256" key="2">
    <source>
        <dbReference type="ARBA" id="ARBA00023015"/>
    </source>
</evidence>
<evidence type="ECO:0000256" key="1">
    <source>
        <dbReference type="ARBA" id="ARBA00022491"/>
    </source>
</evidence>
<dbReference type="STRING" id="311180.SAMN04488050_11599"/>
<dbReference type="PANTHER" id="PTHR30363">
    <property type="entry name" value="HTH-TYPE TRANSCRIPTIONAL REGULATOR SRLR-RELATED"/>
    <property type="match status" value="1"/>
</dbReference>
<dbReference type="SUPFAM" id="SSF46785">
    <property type="entry name" value="Winged helix' DNA-binding domain"/>
    <property type="match status" value="1"/>
</dbReference>
<dbReference type="PROSITE" id="PS51000">
    <property type="entry name" value="HTH_DEOR_2"/>
    <property type="match status" value="1"/>
</dbReference>
<reference evidence="7" key="1">
    <citation type="submission" date="2016-10" db="EMBL/GenBank/DDBJ databases">
        <authorList>
            <person name="Varghese N."/>
            <person name="Submissions S."/>
        </authorList>
    </citation>
    <scope>NUCLEOTIDE SEQUENCE [LARGE SCALE GENOMIC DNA]</scope>
    <source>
        <strain evidence="7">DSM 26894</strain>
    </source>
</reference>
<dbReference type="GO" id="GO:0003677">
    <property type="term" value="F:DNA binding"/>
    <property type="evidence" value="ECO:0007669"/>
    <property type="project" value="UniProtKB-KW"/>
</dbReference>
<dbReference type="EMBL" id="FOZW01000015">
    <property type="protein sequence ID" value="SFT21696.1"/>
    <property type="molecule type" value="Genomic_DNA"/>
</dbReference>
<dbReference type="InterPro" id="IPR037171">
    <property type="entry name" value="NagB/RpiA_transferase-like"/>
</dbReference>
<sequence>MALTLPDARQGALRARLTRGQTLELSALSQEFSVSIDTVRRDLKTLEAEGLARCVRGGAMPVSRPSGTALQRMALAEPGHEALASRALPLIEDGMVLLLDGGATVHALAQLLPSLPNSLVVTPAPAVALACLAAGIDTQLVGGRLSPSGAIAVGHGAVAALSDVAADIAFLGACSLDPAFGLGADDLSEAEVKCAMAAASHVSIALAGADKLGRRSRHRVLNCQDLDMLITDAGPESVTPYKEQGIEICHA</sequence>
<evidence type="ECO:0000313" key="7">
    <source>
        <dbReference type="Proteomes" id="UP000199392"/>
    </source>
</evidence>
<keyword evidence="2" id="KW-0805">Transcription regulation</keyword>
<dbReference type="InterPro" id="IPR050313">
    <property type="entry name" value="Carb_Metab_HTH_regulators"/>
</dbReference>
<dbReference type="Proteomes" id="UP000199392">
    <property type="component" value="Unassembled WGS sequence"/>
</dbReference>
<keyword evidence="1" id="KW-0678">Repressor</keyword>
<evidence type="ECO:0000256" key="3">
    <source>
        <dbReference type="ARBA" id="ARBA00023125"/>
    </source>
</evidence>
<dbReference type="PRINTS" id="PR00037">
    <property type="entry name" value="HTHLACR"/>
</dbReference>
<dbReference type="InterPro" id="IPR018356">
    <property type="entry name" value="Tscrpt_reg_HTH_DeoR_CS"/>
</dbReference>
<evidence type="ECO:0000256" key="4">
    <source>
        <dbReference type="ARBA" id="ARBA00023163"/>
    </source>
</evidence>
<evidence type="ECO:0000313" key="6">
    <source>
        <dbReference type="EMBL" id="SFT21696.1"/>
    </source>
</evidence>
<keyword evidence="7" id="KW-1185">Reference proteome</keyword>
<proteinExistence type="predicted"/>
<dbReference type="InterPro" id="IPR036390">
    <property type="entry name" value="WH_DNA-bd_sf"/>
</dbReference>
<gene>
    <name evidence="6" type="ORF">SAMN04488050_11599</name>
</gene>
<dbReference type="InterPro" id="IPR036388">
    <property type="entry name" value="WH-like_DNA-bd_sf"/>
</dbReference>
<name>A0A1I6W6S8_9RHOB</name>
<dbReference type="Pfam" id="PF08220">
    <property type="entry name" value="HTH_DeoR"/>
    <property type="match status" value="1"/>
</dbReference>
<dbReference type="InterPro" id="IPR001034">
    <property type="entry name" value="DeoR_HTH"/>
</dbReference>